<gene>
    <name evidence="2" type="ORF">QYF61_022782</name>
</gene>
<feature type="compositionally biased region" description="Acidic residues" evidence="1">
    <location>
        <begin position="33"/>
        <end position="43"/>
    </location>
</feature>
<evidence type="ECO:0000256" key="1">
    <source>
        <dbReference type="SAM" id="MobiDB-lite"/>
    </source>
</evidence>
<reference evidence="2 3" key="1">
    <citation type="journal article" date="2023" name="J. Hered.">
        <title>Chromosome-level genome of the wood stork (Mycteria americana) provides insight into avian chromosome evolution.</title>
        <authorList>
            <person name="Flamio R. Jr."/>
            <person name="Ramstad K.M."/>
        </authorList>
    </citation>
    <scope>NUCLEOTIDE SEQUENCE [LARGE SCALE GENOMIC DNA]</scope>
    <source>
        <strain evidence="2">JAX WOST 10</strain>
    </source>
</reference>
<sequence length="85" mass="9395">MSVSVAPIHKKKSWKRKSARLEREDERAGPSQGEEEEELVDETETARSLSLSELQDMQKDLSHIQATTLSPGCSDAGIMGPVAWN</sequence>
<evidence type="ECO:0000313" key="2">
    <source>
        <dbReference type="EMBL" id="KAK4828005.1"/>
    </source>
</evidence>
<feature type="compositionally biased region" description="Basic residues" evidence="1">
    <location>
        <begin position="8"/>
        <end position="18"/>
    </location>
</feature>
<evidence type="ECO:0000313" key="3">
    <source>
        <dbReference type="Proteomes" id="UP001333110"/>
    </source>
</evidence>
<dbReference type="EMBL" id="JAUNZN010000002">
    <property type="protein sequence ID" value="KAK4828005.1"/>
    <property type="molecule type" value="Genomic_DNA"/>
</dbReference>
<dbReference type="AlphaFoldDB" id="A0AAN7S4A4"/>
<dbReference type="Proteomes" id="UP001333110">
    <property type="component" value="Unassembled WGS sequence"/>
</dbReference>
<organism evidence="2 3">
    <name type="scientific">Mycteria americana</name>
    <name type="common">Wood stork</name>
    <dbReference type="NCBI Taxonomy" id="33587"/>
    <lineage>
        <taxon>Eukaryota</taxon>
        <taxon>Metazoa</taxon>
        <taxon>Chordata</taxon>
        <taxon>Craniata</taxon>
        <taxon>Vertebrata</taxon>
        <taxon>Euteleostomi</taxon>
        <taxon>Archelosauria</taxon>
        <taxon>Archosauria</taxon>
        <taxon>Dinosauria</taxon>
        <taxon>Saurischia</taxon>
        <taxon>Theropoda</taxon>
        <taxon>Coelurosauria</taxon>
        <taxon>Aves</taxon>
        <taxon>Neognathae</taxon>
        <taxon>Neoaves</taxon>
        <taxon>Aequornithes</taxon>
        <taxon>Ciconiiformes</taxon>
        <taxon>Ciconiidae</taxon>
        <taxon>Mycteria</taxon>
    </lineage>
</organism>
<accession>A0AAN7S4A4</accession>
<feature type="compositionally biased region" description="Basic and acidic residues" evidence="1">
    <location>
        <begin position="19"/>
        <end position="28"/>
    </location>
</feature>
<proteinExistence type="predicted"/>
<name>A0AAN7S4A4_MYCAM</name>
<comment type="caution">
    <text evidence="2">The sequence shown here is derived from an EMBL/GenBank/DDBJ whole genome shotgun (WGS) entry which is preliminary data.</text>
</comment>
<feature type="region of interest" description="Disordered" evidence="1">
    <location>
        <begin position="1"/>
        <end position="54"/>
    </location>
</feature>
<keyword evidence="3" id="KW-1185">Reference proteome</keyword>
<protein>
    <submittedName>
        <fullName evidence="2">Uncharacterized protein</fullName>
    </submittedName>
</protein>